<reference evidence="1 2" key="1">
    <citation type="submission" date="2016-07" db="EMBL/GenBank/DDBJ databases">
        <title>Pervasive Adenine N6-methylation of Active Genes in Fungi.</title>
        <authorList>
            <consortium name="DOE Joint Genome Institute"/>
            <person name="Mondo S.J."/>
            <person name="Dannebaum R.O."/>
            <person name="Kuo R.C."/>
            <person name="Labutti K."/>
            <person name="Haridas S."/>
            <person name="Kuo A."/>
            <person name="Salamov A."/>
            <person name="Ahrendt S.R."/>
            <person name="Lipzen A."/>
            <person name="Sullivan W."/>
            <person name="Andreopoulos W.B."/>
            <person name="Clum A."/>
            <person name="Lindquist E."/>
            <person name="Daum C."/>
            <person name="Ramamoorthy G.K."/>
            <person name="Gryganskyi A."/>
            <person name="Culley D."/>
            <person name="Magnuson J.K."/>
            <person name="James T.Y."/>
            <person name="O'Malley M.A."/>
            <person name="Stajich J.E."/>
            <person name="Spatafora J.W."/>
            <person name="Visel A."/>
            <person name="Grigoriev I.V."/>
        </authorList>
    </citation>
    <scope>NUCLEOTIDE SEQUENCE [LARGE SCALE GENOMIC DNA]</scope>
    <source>
        <strain evidence="1 2">CBS 129021</strain>
    </source>
</reference>
<dbReference type="RefSeq" id="XP_040712529.1">
    <property type="nucleotide sequence ID" value="XM_040862368.1"/>
</dbReference>
<evidence type="ECO:0000313" key="1">
    <source>
        <dbReference type="EMBL" id="ORY60095.1"/>
    </source>
</evidence>
<dbReference type="Proteomes" id="UP000193689">
    <property type="component" value="Unassembled WGS sequence"/>
</dbReference>
<comment type="caution">
    <text evidence="1">The sequence shown here is derived from an EMBL/GenBank/DDBJ whole genome shotgun (WGS) entry which is preliminary data.</text>
</comment>
<dbReference type="OrthoDB" id="376826at2759"/>
<sequence length="183" mass="19884">MAAQVNGDVHSSSATLQHITGYPLVSDALTTFKSNPYGQKSIELGDSAYKTFAAPVLPYLSRPYQYVSPYVQKADYLGAGVLNKVDERLPVLKTPTKELYSNGKQIVFYPVVKGKDATDHVFSVYNSEYKKVGGDGVVTYGKALISTGLVVTTEALNWIGDILRSGQSKAKEAGNEAREQVQQ</sequence>
<dbReference type="STRING" id="1141098.A0A1Y2DN74"/>
<evidence type="ECO:0008006" key="3">
    <source>
        <dbReference type="Google" id="ProtNLM"/>
    </source>
</evidence>
<proteinExistence type="predicted"/>
<dbReference type="Pfam" id="PF17316">
    <property type="entry name" value="Perilipin_2"/>
    <property type="match status" value="1"/>
</dbReference>
<dbReference type="AlphaFoldDB" id="A0A1Y2DN74"/>
<dbReference type="GeneID" id="63778580"/>
<protein>
    <recommendedName>
        <fullName evidence="3">Pathogenesis associated protein Cap20</fullName>
    </recommendedName>
</protein>
<dbReference type="EMBL" id="MCFJ01000012">
    <property type="protein sequence ID" value="ORY60095.1"/>
    <property type="molecule type" value="Genomic_DNA"/>
</dbReference>
<gene>
    <name evidence="1" type="ORF">BCR38DRAFT_460049</name>
</gene>
<organism evidence="1 2">
    <name type="scientific">Pseudomassariella vexata</name>
    <dbReference type="NCBI Taxonomy" id="1141098"/>
    <lineage>
        <taxon>Eukaryota</taxon>
        <taxon>Fungi</taxon>
        <taxon>Dikarya</taxon>
        <taxon>Ascomycota</taxon>
        <taxon>Pezizomycotina</taxon>
        <taxon>Sordariomycetes</taxon>
        <taxon>Xylariomycetidae</taxon>
        <taxon>Amphisphaeriales</taxon>
        <taxon>Pseudomassariaceae</taxon>
        <taxon>Pseudomassariella</taxon>
    </lineage>
</organism>
<name>A0A1Y2DN74_9PEZI</name>
<evidence type="ECO:0000313" key="2">
    <source>
        <dbReference type="Proteomes" id="UP000193689"/>
    </source>
</evidence>
<accession>A0A1Y2DN74</accession>
<keyword evidence="2" id="KW-1185">Reference proteome</keyword>
<dbReference type="InParanoid" id="A0A1Y2DN74"/>